<dbReference type="InterPro" id="IPR004358">
    <property type="entry name" value="Sig_transdc_His_kin-like_C"/>
</dbReference>
<evidence type="ECO:0000256" key="14">
    <source>
        <dbReference type="SAM" id="Phobius"/>
    </source>
</evidence>
<keyword evidence="8" id="KW-0547">Nucleotide-binding</keyword>
<dbReference type="Pfam" id="PF02518">
    <property type="entry name" value="HATPase_c"/>
    <property type="match status" value="1"/>
</dbReference>
<dbReference type="InterPro" id="IPR036890">
    <property type="entry name" value="HATPase_C_sf"/>
</dbReference>
<keyword evidence="7 14" id="KW-0812">Transmembrane</keyword>
<accession>A0A6L5XZK0</accession>
<evidence type="ECO:0000256" key="4">
    <source>
        <dbReference type="ARBA" id="ARBA00022475"/>
    </source>
</evidence>
<evidence type="ECO:0000256" key="5">
    <source>
        <dbReference type="ARBA" id="ARBA00022553"/>
    </source>
</evidence>
<feature type="domain" description="HAMP" evidence="16">
    <location>
        <begin position="192"/>
        <end position="244"/>
    </location>
</feature>
<keyword evidence="12" id="KW-0902">Two-component regulatory system</keyword>
<dbReference type="SUPFAM" id="SSF47384">
    <property type="entry name" value="Homodimeric domain of signal transducing histidine kinase"/>
    <property type="match status" value="1"/>
</dbReference>
<dbReference type="InterPro" id="IPR050398">
    <property type="entry name" value="HssS/ArlS-like"/>
</dbReference>
<keyword evidence="9" id="KW-0418">Kinase</keyword>
<dbReference type="CDD" id="cd00082">
    <property type="entry name" value="HisKA"/>
    <property type="match status" value="1"/>
</dbReference>
<evidence type="ECO:0000256" key="9">
    <source>
        <dbReference type="ARBA" id="ARBA00022777"/>
    </source>
</evidence>
<dbReference type="CDD" id="cd00075">
    <property type="entry name" value="HATPase"/>
    <property type="match status" value="1"/>
</dbReference>
<dbReference type="EC" id="2.7.13.3" evidence="3"/>
<proteinExistence type="predicted"/>
<dbReference type="SUPFAM" id="SSF158472">
    <property type="entry name" value="HAMP domain-like"/>
    <property type="match status" value="1"/>
</dbReference>
<dbReference type="InterPro" id="IPR003594">
    <property type="entry name" value="HATPase_dom"/>
</dbReference>
<dbReference type="EMBL" id="VUMT01000014">
    <property type="protein sequence ID" value="MSS64162.1"/>
    <property type="molecule type" value="Genomic_DNA"/>
</dbReference>
<keyword evidence="5" id="KW-0597">Phosphoprotein</keyword>
<evidence type="ECO:0000313" key="18">
    <source>
        <dbReference type="Proteomes" id="UP000482209"/>
    </source>
</evidence>
<dbReference type="PANTHER" id="PTHR45528">
    <property type="entry name" value="SENSOR HISTIDINE KINASE CPXA"/>
    <property type="match status" value="1"/>
</dbReference>
<dbReference type="Pfam" id="PF00512">
    <property type="entry name" value="HisKA"/>
    <property type="match status" value="1"/>
</dbReference>
<dbReference type="PRINTS" id="PR00344">
    <property type="entry name" value="BCTRLSENSOR"/>
</dbReference>
<dbReference type="GO" id="GO:0000155">
    <property type="term" value="F:phosphorelay sensor kinase activity"/>
    <property type="evidence" value="ECO:0007669"/>
    <property type="project" value="InterPro"/>
</dbReference>
<dbReference type="PROSITE" id="PS50885">
    <property type="entry name" value="HAMP"/>
    <property type="match status" value="1"/>
</dbReference>
<feature type="domain" description="Histidine kinase" evidence="15">
    <location>
        <begin position="252"/>
        <end position="469"/>
    </location>
</feature>
<keyword evidence="13 14" id="KW-0472">Membrane</keyword>
<evidence type="ECO:0000256" key="11">
    <source>
        <dbReference type="ARBA" id="ARBA00022989"/>
    </source>
</evidence>
<dbReference type="SMART" id="SM00304">
    <property type="entry name" value="HAMP"/>
    <property type="match status" value="1"/>
</dbReference>
<gene>
    <name evidence="17" type="ORF">FYJ58_09780</name>
</gene>
<sequence>MKHTLLHKFIICYTIVAISMFAILNTYGIDRIQHSLIEGKKDILYEEAGIISSEYMNNYYQDKLSITTLTTQLRTIDTFLNTRVWIVQKDGTVILDTRNANIVNQNFNINYWDSDFLESTFSQSDSFKEIFKEKMLSVIYPVNMNYELKGYIVLHTSIDAIKNDCIYYTDMINICFLIFLIVMFAVFAYIYYVTVRPVHVITASIKELADGNFDYKIPITSHDEYHVLANSITYLSNRIKNLDDYQRKFVANISHDFRSPLTSIKGYAEAMKDGTIPPELHAKYLGIIQFETERLSKLTSELLELNRFENNGIFLEISSFDINKIIKRTAESFEGSCLKKNINLNLIFSEKELFVDADMGKIQQVLYNLIDNAIKFSHNDSIIKISTEEQNGKVFVSVKDYGIGIPKDSLKKVFDRFYKTDVSRGKDKKGTGLGLSITKEIITAHNENINLISTEGVGSEFIFTLAKSEGKNKF</sequence>
<dbReference type="PROSITE" id="PS50109">
    <property type="entry name" value="HIS_KIN"/>
    <property type="match status" value="1"/>
</dbReference>
<comment type="catalytic activity">
    <reaction evidence="1">
        <text>ATP + protein L-histidine = ADP + protein N-phospho-L-histidine.</text>
        <dbReference type="EC" id="2.7.13.3"/>
    </reaction>
</comment>
<dbReference type="InterPro" id="IPR003661">
    <property type="entry name" value="HisK_dim/P_dom"/>
</dbReference>
<evidence type="ECO:0000256" key="8">
    <source>
        <dbReference type="ARBA" id="ARBA00022741"/>
    </source>
</evidence>
<dbReference type="InterPro" id="IPR005467">
    <property type="entry name" value="His_kinase_dom"/>
</dbReference>
<dbReference type="FunFam" id="3.30.565.10:FF:000006">
    <property type="entry name" value="Sensor histidine kinase WalK"/>
    <property type="match status" value="1"/>
</dbReference>
<dbReference type="SMART" id="SM00388">
    <property type="entry name" value="HisKA"/>
    <property type="match status" value="1"/>
</dbReference>
<dbReference type="SMART" id="SM00387">
    <property type="entry name" value="HATPase_c"/>
    <property type="match status" value="1"/>
</dbReference>
<keyword evidence="18" id="KW-1185">Reference proteome</keyword>
<dbReference type="Gene3D" id="3.30.565.10">
    <property type="entry name" value="Histidine kinase-like ATPase, C-terminal domain"/>
    <property type="match status" value="1"/>
</dbReference>
<evidence type="ECO:0000256" key="12">
    <source>
        <dbReference type="ARBA" id="ARBA00023012"/>
    </source>
</evidence>
<dbReference type="RefSeq" id="WP_154519560.1">
    <property type="nucleotide sequence ID" value="NZ_VUMT01000014.1"/>
</dbReference>
<reference evidence="17 18" key="1">
    <citation type="submission" date="2019-08" db="EMBL/GenBank/DDBJ databases">
        <title>In-depth cultivation of the pig gut microbiome towards novel bacterial diversity and tailored functional studies.</title>
        <authorList>
            <person name="Wylensek D."/>
            <person name="Hitch T.C.A."/>
            <person name="Clavel T."/>
        </authorList>
    </citation>
    <scope>NUCLEOTIDE SEQUENCE [LARGE SCALE GENOMIC DNA]</scope>
    <source>
        <strain evidence="17 18">WCA-693-APC-MOT-I</strain>
    </source>
</reference>
<feature type="transmembrane region" description="Helical" evidence="14">
    <location>
        <begin position="171"/>
        <end position="192"/>
    </location>
</feature>
<dbReference type="SUPFAM" id="SSF55874">
    <property type="entry name" value="ATPase domain of HSP90 chaperone/DNA topoisomerase II/histidine kinase"/>
    <property type="match status" value="1"/>
</dbReference>
<comment type="subcellular location">
    <subcellularLocation>
        <location evidence="2">Cell membrane</location>
        <topology evidence="2">Multi-pass membrane protein</topology>
    </subcellularLocation>
</comment>
<dbReference type="CDD" id="cd06225">
    <property type="entry name" value="HAMP"/>
    <property type="match status" value="1"/>
</dbReference>
<evidence type="ECO:0000256" key="13">
    <source>
        <dbReference type="ARBA" id="ARBA00023136"/>
    </source>
</evidence>
<comment type="caution">
    <text evidence="17">The sequence shown here is derived from an EMBL/GenBank/DDBJ whole genome shotgun (WGS) entry which is preliminary data.</text>
</comment>
<protein>
    <recommendedName>
        <fullName evidence="3">histidine kinase</fullName>
        <ecNumber evidence="3">2.7.13.3</ecNumber>
    </recommendedName>
</protein>
<keyword evidence="10" id="KW-0067">ATP-binding</keyword>
<organism evidence="17 18">
    <name type="scientific">Velocimicrobium porci</name>
    <dbReference type="NCBI Taxonomy" id="2606634"/>
    <lineage>
        <taxon>Bacteria</taxon>
        <taxon>Bacillati</taxon>
        <taxon>Bacillota</taxon>
        <taxon>Clostridia</taxon>
        <taxon>Lachnospirales</taxon>
        <taxon>Lachnospiraceae</taxon>
        <taxon>Velocimicrobium</taxon>
    </lineage>
</organism>
<dbReference type="GO" id="GO:0005524">
    <property type="term" value="F:ATP binding"/>
    <property type="evidence" value="ECO:0007669"/>
    <property type="project" value="UniProtKB-KW"/>
</dbReference>
<dbReference type="FunFam" id="1.10.287.130:FF:000001">
    <property type="entry name" value="Two-component sensor histidine kinase"/>
    <property type="match status" value="1"/>
</dbReference>
<evidence type="ECO:0000259" key="15">
    <source>
        <dbReference type="PROSITE" id="PS50109"/>
    </source>
</evidence>
<dbReference type="AlphaFoldDB" id="A0A6L5XZK0"/>
<name>A0A6L5XZK0_9FIRM</name>
<dbReference type="PANTHER" id="PTHR45528:SF1">
    <property type="entry name" value="SENSOR HISTIDINE KINASE CPXA"/>
    <property type="match status" value="1"/>
</dbReference>
<dbReference type="Gene3D" id="1.10.287.130">
    <property type="match status" value="1"/>
</dbReference>
<keyword evidence="4" id="KW-1003">Cell membrane</keyword>
<dbReference type="InterPro" id="IPR003660">
    <property type="entry name" value="HAMP_dom"/>
</dbReference>
<evidence type="ECO:0000256" key="3">
    <source>
        <dbReference type="ARBA" id="ARBA00012438"/>
    </source>
</evidence>
<evidence type="ECO:0000256" key="1">
    <source>
        <dbReference type="ARBA" id="ARBA00000085"/>
    </source>
</evidence>
<dbReference type="GO" id="GO:0005886">
    <property type="term" value="C:plasma membrane"/>
    <property type="evidence" value="ECO:0007669"/>
    <property type="project" value="UniProtKB-SubCell"/>
</dbReference>
<dbReference type="Pfam" id="PF00672">
    <property type="entry name" value="HAMP"/>
    <property type="match status" value="1"/>
</dbReference>
<evidence type="ECO:0000256" key="6">
    <source>
        <dbReference type="ARBA" id="ARBA00022679"/>
    </source>
</evidence>
<evidence type="ECO:0000259" key="16">
    <source>
        <dbReference type="PROSITE" id="PS50885"/>
    </source>
</evidence>
<dbReference type="Proteomes" id="UP000482209">
    <property type="component" value="Unassembled WGS sequence"/>
</dbReference>
<keyword evidence="11 14" id="KW-1133">Transmembrane helix</keyword>
<evidence type="ECO:0000256" key="2">
    <source>
        <dbReference type="ARBA" id="ARBA00004651"/>
    </source>
</evidence>
<evidence type="ECO:0000313" key="17">
    <source>
        <dbReference type="EMBL" id="MSS64162.1"/>
    </source>
</evidence>
<dbReference type="InterPro" id="IPR036097">
    <property type="entry name" value="HisK_dim/P_sf"/>
</dbReference>
<evidence type="ECO:0000256" key="10">
    <source>
        <dbReference type="ARBA" id="ARBA00022840"/>
    </source>
</evidence>
<dbReference type="Gene3D" id="6.10.340.10">
    <property type="match status" value="1"/>
</dbReference>
<feature type="transmembrane region" description="Helical" evidence="14">
    <location>
        <begin position="6"/>
        <end position="27"/>
    </location>
</feature>
<keyword evidence="6" id="KW-0808">Transferase</keyword>
<evidence type="ECO:0000256" key="7">
    <source>
        <dbReference type="ARBA" id="ARBA00022692"/>
    </source>
</evidence>